<evidence type="ECO:0000313" key="4">
    <source>
        <dbReference type="Proteomes" id="UP000265703"/>
    </source>
</evidence>
<comment type="caution">
    <text evidence="3">The sequence shown here is derived from an EMBL/GenBank/DDBJ whole genome shotgun (WGS) entry which is preliminary data.</text>
</comment>
<keyword evidence="1" id="KW-0539">Nucleus</keyword>
<keyword evidence="4" id="KW-1185">Reference proteome</keyword>
<feature type="domain" description="HMG box" evidence="2">
    <location>
        <begin position="50"/>
        <end position="118"/>
    </location>
</feature>
<dbReference type="GO" id="GO:0003677">
    <property type="term" value="F:DNA binding"/>
    <property type="evidence" value="ECO:0007669"/>
    <property type="project" value="UniProtKB-UniRule"/>
</dbReference>
<dbReference type="AlphaFoldDB" id="A0A397TL21"/>
<dbReference type="CDD" id="cd01389">
    <property type="entry name" value="HMG-box_ROX1-like"/>
    <property type="match status" value="1"/>
</dbReference>
<protein>
    <recommendedName>
        <fullName evidence="2">HMG box domain-containing protein</fullName>
    </recommendedName>
</protein>
<reference evidence="3 4" key="1">
    <citation type="submission" date="2018-06" db="EMBL/GenBank/DDBJ databases">
        <title>Comparative genomics reveals the genomic features of Rhizophagus irregularis, R. cerebriforme, R. diaphanum and Gigaspora rosea, and their symbiotic lifestyle signature.</title>
        <authorList>
            <person name="Morin E."/>
            <person name="San Clemente H."/>
            <person name="Chen E.C.H."/>
            <person name="De La Providencia I."/>
            <person name="Hainaut M."/>
            <person name="Kuo A."/>
            <person name="Kohler A."/>
            <person name="Murat C."/>
            <person name="Tang N."/>
            <person name="Roy S."/>
            <person name="Loubradou J."/>
            <person name="Henrissat B."/>
            <person name="Grigoriev I.V."/>
            <person name="Corradi N."/>
            <person name="Roux C."/>
            <person name="Martin F.M."/>
        </authorList>
    </citation>
    <scope>NUCLEOTIDE SEQUENCE [LARGE SCALE GENOMIC DNA]</scope>
    <source>
        <strain evidence="3 4">DAOM 227022</strain>
    </source>
</reference>
<keyword evidence="1" id="KW-0238">DNA-binding</keyword>
<evidence type="ECO:0000313" key="3">
    <source>
        <dbReference type="EMBL" id="RIA98950.1"/>
    </source>
</evidence>
<dbReference type="Gene3D" id="1.10.30.10">
    <property type="entry name" value="High mobility group box domain"/>
    <property type="match status" value="1"/>
</dbReference>
<dbReference type="InterPro" id="IPR036910">
    <property type="entry name" value="HMG_box_dom_sf"/>
</dbReference>
<organism evidence="3 4">
    <name type="scientific">Glomus cerebriforme</name>
    <dbReference type="NCBI Taxonomy" id="658196"/>
    <lineage>
        <taxon>Eukaryota</taxon>
        <taxon>Fungi</taxon>
        <taxon>Fungi incertae sedis</taxon>
        <taxon>Mucoromycota</taxon>
        <taxon>Glomeromycotina</taxon>
        <taxon>Glomeromycetes</taxon>
        <taxon>Glomerales</taxon>
        <taxon>Glomeraceae</taxon>
        <taxon>Glomus</taxon>
    </lineage>
</organism>
<dbReference type="PROSITE" id="PS50118">
    <property type="entry name" value="HMG_BOX_2"/>
    <property type="match status" value="1"/>
</dbReference>
<evidence type="ECO:0000259" key="2">
    <source>
        <dbReference type="PROSITE" id="PS50118"/>
    </source>
</evidence>
<dbReference type="Proteomes" id="UP000265703">
    <property type="component" value="Unassembled WGS sequence"/>
</dbReference>
<accession>A0A397TL21</accession>
<sequence>MSTQNFSIEDLAVSLIDRLDRRNIFPPYYNNPETLISSSNTLNCLSSRRPRRSPNAFLLCRKNVHQEAKRKGTCNMRVISKVSGILWRNASPEEKSVYERLADKVNELHSKRTSVVYKESNLSLLPKNQNSSSYKPYSIPPQLNSPLTLLNTPLTPLNTPLSLPTSYPPPSISDNYLSNPSSSFDHKDDFFLHNTPNYLNPSFNNQIIPSSNNNNNQLLSYIYNSYLAPSTVSSQNFF</sequence>
<dbReference type="SUPFAM" id="SSF47095">
    <property type="entry name" value="HMG-box"/>
    <property type="match status" value="1"/>
</dbReference>
<dbReference type="InterPro" id="IPR009071">
    <property type="entry name" value="HMG_box_dom"/>
</dbReference>
<gene>
    <name evidence="3" type="ORF">C1645_866167</name>
</gene>
<proteinExistence type="predicted"/>
<dbReference type="Pfam" id="PF00505">
    <property type="entry name" value="HMG_box"/>
    <property type="match status" value="1"/>
</dbReference>
<dbReference type="GO" id="GO:0005634">
    <property type="term" value="C:nucleus"/>
    <property type="evidence" value="ECO:0007669"/>
    <property type="project" value="UniProtKB-UniRule"/>
</dbReference>
<feature type="DNA-binding region" description="HMG box" evidence="1">
    <location>
        <begin position="50"/>
        <end position="118"/>
    </location>
</feature>
<dbReference type="OrthoDB" id="6247875at2759"/>
<dbReference type="EMBL" id="QKYT01000009">
    <property type="protein sequence ID" value="RIA98950.1"/>
    <property type="molecule type" value="Genomic_DNA"/>
</dbReference>
<evidence type="ECO:0000256" key="1">
    <source>
        <dbReference type="PROSITE-ProRule" id="PRU00267"/>
    </source>
</evidence>
<name>A0A397TL21_9GLOM</name>